<dbReference type="Gramene" id="Pp3c9_20717V3.1">
    <property type="protein sequence ID" value="Pp3c9_20717V3.1"/>
    <property type="gene ID" value="Pp3c9_20717"/>
</dbReference>
<dbReference type="EMBL" id="ABEU02000009">
    <property type="protein sequence ID" value="PNR48513.1"/>
    <property type="molecule type" value="Genomic_DNA"/>
</dbReference>
<evidence type="ECO:0000256" key="2">
    <source>
        <dbReference type="SAM" id="Phobius"/>
    </source>
</evidence>
<keyword evidence="2" id="KW-1133">Transmembrane helix</keyword>
<reference evidence="4" key="3">
    <citation type="submission" date="2020-12" db="UniProtKB">
        <authorList>
            <consortium name="EnsemblPlants"/>
        </authorList>
    </citation>
    <scope>IDENTIFICATION</scope>
</reference>
<evidence type="ECO:0000313" key="4">
    <source>
        <dbReference type="EnsemblPlants" id="Pp3c9_20717V3.1"/>
    </source>
</evidence>
<keyword evidence="5" id="KW-1185">Reference proteome</keyword>
<keyword evidence="2" id="KW-0472">Membrane</keyword>
<reference evidence="3 5" key="1">
    <citation type="journal article" date="2008" name="Science">
        <title>The Physcomitrella genome reveals evolutionary insights into the conquest of land by plants.</title>
        <authorList>
            <person name="Rensing S."/>
            <person name="Lang D."/>
            <person name="Zimmer A."/>
            <person name="Terry A."/>
            <person name="Salamov A."/>
            <person name="Shapiro H."/>
            <person name="Nishiyama T."/>
            <person name="Perroud P.-F."/>
            <person name="Lindquist E."/>
            <person name="Kamisugi Y."/>
            <person name="Tanahashi T."/>
            <person name="Sakakibara K."/>
            <person name="Fujita T."/>
            <person name="Oishi K."/>
            <person name="Shin-I T."/>
            <person name="Kuroki Y."/>
            <person name="Toyoda A."/>
            <person name="Suzuki Y."/>
            <person name="Hashimoto A."/>
            <person name="Yamaguchi K."/>
            <person name="Sugano A."/>
            <person name="Kohara Y."/>
            <person name="Fujiyama A."/>
            <person name="Anterola A."/>
            <person name="Aoki S."/>
            <person name="Ashton N."/>
            <person name="Barbazuk W.B."/>
            <person name="Barker E."/>
            <person name="Bennetzen J."/>
            <person name="Bezanilla M."/>
            <person name="Blankenship R."/>
            <person name="Cho S.H."/>
            <person name="Dutcher S."/>
            <person name="Estelle M."/>
            <person name="Fawcett J.A."/>
            <person name="Gundlach H."/>
            <person name="Hanada K."/>
            <person name="Heyl A."/>
            <person name="Hicks K.A."/>
            <person name="Hugh J."/>
            <person name="Lohr M."/>
            <person name="Mayer K."/>
            <person name="Melkozernov A."/>
            <person name="Murata T."/>
            <person name="Nelson D."/>
            <person name="Pils B."/>
            <person name="Prigge M."/>
            <person name="Reiss B."/>
            <person name="Renner T."/>
            <person name="Rombauts S."/>
            <person name="Rushton P."/>
            <person name="Sanderfoot A."/>
            <person name="Schween G."/>
            <person name="Shiu S.-H."/>
            <person name="Stueber K."/>
            <person name="Theodoulou F.L."/>
            <person name="Tu H."/>
            <person name="Van de Peer Y."/>
            <person name="Verrier P.J."/>
            <person name="Waters E."/>
            <person name="Wood A."/>
            <person name="Yang L."/>
            <person name="Cove D."/>
            <person name="Cuming A."/>
            <person name="Hasebe M."/>
            <person name="Lucas S."/>
            <person name="Mishler D.B."/>
            <person name="Reski R."/>
            <person name="Grigoriev I."/>
            <person name="Quatrano R.S."/>
            <person name="Boore J.L."/>
        </authorList>
    </citation>
    <scope>NUCLEOTIDE SEQUENCE [LARGE SCALE GENOMIC DNA]</scope>
    <source>
        <strain evidence="4 5">cv. Gransden 2004</strain>
    </source>
</reference>
<sequence length="257" mass="29084">MKEDIKKNAMVSIRVYPEDVHENPNHTKSKACSQFSSSGGTTRLLRKSVDARTSWENHRTFRHILLKHGGHKPPSLGGGGGFSRECRVVQVVLEGEVKDPRPISSPLRKMPMGDRGTNRTTSRGKRVLANLQGSGRKHGRRTGLWGWSCASPMPPRPPPFRDLTTSRRTFLLLLLNLPRGGSGTHSLVVFFVFFFYFVTTVPLPLLRCLTLLVLEVDEGYTLSSKLHPYICFIRLFVCMYVYPLRMPIQTSIFFLVQ</sequence>
<name>A0A2K1K403_PHYPA</name>
<evidence type="ECO:0000256" key="1">
    <source>
        <dbReference type="SAM" id="MobiDB-lite"/>
    </source>
</evidence>
<feature type="region of interest" description="Disordered" evidence="1">
    <location>
        <begin position="20"/>
        <end position="40"/>
    </location>
</feature>
<feature type="compositionally biased region" description="Polar residues" evidence="1">
    <location>
        <begin position="30"/>
        <end position="40"/>
    </location>
</feature>
<protein>
    <submittedName>
        <fullName evidence="3 4">Uncharacterized protein</fullName>
    </submittedName>
</protein>
<feature type="region of interest" description="Disordered" evidence="1">
    <location>
        <begin position="99"/>
        <end position="123"/>
    </location>
</feature>
<organism evidence="3">
    <name type="scientific">Physcomitrium patens</name>
    <name type="common">Spreading-leaved earth moss</name>
    <name type="synonym">Physcomitrella patens</name>
    <dbReference type="NCBI Taxonomy" id="3218"/>
    <lineage>
        <taxon>Eukaryota</taxon>
        <taxon>Viridiplantae</taxon>
        <taxon>Streptophyta</taxon>
        <taxon>Embryophyta</taxon>
        <taxon>Bryophyta</taxon>
        <taxon>Bryophytina</taxon>
        <taxon>Bryopsida</taxon>
        <taxon>Funariidae</taxon>
        <taxon>Funariales</taxon>
        <taxon>Funariaceae</taxon>
        <taxon>Physcomitrium</taxon>
    </lineage>
</organism>
<evidence type="ECO:0000313" key="3">
    <source>
        <dbReference type="EMBL" id="PNR48513.1"/>
    </source>
</evidence>
<gene>
    <name evidence="3" type="ORF">PHYPA_012990</name>
</gene>
<accession>A0A2K1K403</accession>
<feature type="transmembrane region" description="Helical" evidence="2">
    <location>
        <begin position="226"/>
        <end position="244"/>
    </location>
</feature>
<dbReference type="EnsemblPlants" id="Pp3c9_20717V3.1">
    <property type="protein sequence ID" value="Pp3c9_20717V3.1"/>
    <property type="gene ID" value="Pp3c9_20717"/>
</dbReference>
<proteinExistence type="predicted"/>
<dbReference type="AlphaFoldDB" id="A0A2K1K403"/>
<evidence type="ECO:0000313" key="5">
    <source>
        <dbReference type="Proteomes" id="UP000006727"/>
    </source>
</evidence>
<reference evidence="3 5" key="2">
    <citation type="journal article" date="2018" name="Plant J.">
        <title>The Physcomitrella patens chromosome-scale assembly reveals moss genome structure and evolution.</title>
        <authorList>
            <person name="Lang D."/>
            <person name="Ullrich K.K."/>
            <person name="Murat F."/>
            <person name="Fuchs J."/>
            <person name="Jenkins J."/>
            <person name="Haas F.B."/>
            <person name="Piednoel M."/>
            <person name="Gundlach H."/>
            <person name="Van Bel M."/>
            <person name="Meyberg R."/>
            <person name="Vives C."/>
            <person name="Morata J."/>
            <person name="Symeonidi A."/>
            <person name="Hiss M."/>
            <person name="Muchero W."/>
            <person name="Kamisugi Y."/>
            <person name="Saleh O."/>
            <person name="Blanc G."/>
            <person name="Decker E.L."/>
            <person name="van Gessel N."/>
            <person name="Grimwood J."/>
            <person name="Hayes R.D."/>
            <person name="Graham S.W."/>
            <person name="Gunter L.E."/>
            <person name="McDaniel S.F."/>
            <person name="Hoernstein S.N.W."/>
            <person name="Larsson A."/>
            <person name="Li F.W."/>
            <person name="Perroud P.F."/>
            <person name="Phillips J."/>
            <person name="Ranjan P."/>
            <person name="Rokshar D.S."/>
            <person name="Rothfels C.J."/>
            <person name="Schneider L."/>
            <person name="Shu S."/>
            <person name="Stevenson D.W."/>
            <person name="Thummler F."/>
            <person name="Tillich M."/>
            <person name="Villarreal Aguilar J.C."/>
            <person name="Widiez T."/>
            <person name="Wong G.K."/>
            <person name="Wymore A."/>
            <person name="Zhang Y."/>
            <person name="Zimmer A.D."/>
            <person name="Quatrano R.S."/>
            <person name="Mayer K.F.X."/>
            <person name="Goodstein D."/>
            <person name="Casacuberta J.M."/>
            <person name="Vandepoele K."/>
            <person name="Reski R."/>
            <person name="Cuming A.C."/>
            <person name="Tuskan G.A."/>
            <person name="Maumus F."/>
            <person name="Salse J."/>
            <person name="Schmutz J."/>
            <person name="Rensing S.A."/>
        </authorList>
    </citation>
    <scope>NUCLEOTIDE SEQUENCE [LARGE SCALE GENOMIC DNA]</scope>
    <source>
        <strain evidence="4 5">cv. Gransden 2004</strain>
    </source>
</reference>
<keyword evidence="2" id="KW-0812">Transmembrane</keyword>
<dbReference type="InParanoid" id="A0A2K1K403"/>
<feature type="transmembrane region" description="Helical" evidence="2">
    <location>
        <begin position="187"/>
        <end position="206"/>
    </location>
</feature>
<dbReference type="Proteomes" id="UP000006727">
    <property type="component" value="Chromosome 9"/>
</dbReference>